<dbReference type="EC" id="3.1.2.-" evidence="1"/>
<dbReference type="InterPro" id="IPR029069">
    <property type="entry name" value="HotDog_dom_sf"/>
</dbReference>
<dbReference type="EMBL" id="JAGIOJ010000001">
    <property type="protein sequence ID" value="MBP2399018.1"/>
    <property type="molecule type" value="Genomic_DNA"/>
</dbReference>
<dbReference type="GO" id="GO:0016787">
    <property type="term" value="F:hydrolase activity"/>
    <property type="evidence" value="ECO:0007669"/>
    <property type="project" value="UniProtKB-KW"/>
</dbReference>
<reference evidence="1 2" key="1">
    <citation type="submission" date="2021-03" db="EMBL/GenBank/DDBJ databases">
        <title>Sequencing the genomes of 1000 actinobacteria strains.</title>
        <authorList>
            <person name="Klenk H.-P."/>
        </authorList>
    </citation>
    <scope>NUCLEOTIDE SEQUENCE [LARGE SCALE GENOMIC DNA]</scope>
    <source>
        <strain evidence="1 2">DSM 20168</strain>
    </source>
</reference>
<dbReference type="Pfam" id="PF13279">
    <property type="entry name" value="4HBT_2"/>
    <property type="match status" value="1"/>
</dbReference>
<comment type="caution">
    <text evidence="1">The sequence shown here is derived from an EMBL/GenBank/DDBJ whole genome shotgun (WGS) entry which is preliminary data.</text>
</comment>
<gene>
    <name evidence="1" type="ORF">JOF39_002099</name>
</gene>
<evidence type="ECO:0000313" key="1">
    <source>
        <dbReference type="EMBL" id="MBP2399018.1"/>
    </source>
</evidence>
<organism evidence="1 2">
    <name type="scientific">Glutamicibacter protophormiae</name>
    <name type="common">Brevibacterium protophormiae</name>
    <dbReference type="NCBI Taxonomy" id="37930"/>
    <lineage>
        <taxon>Bacteria</taxon>
        <taxon>Bacillati</taxon>
        <taxon>Actinomycetota</taxon>
        <taxon>Actinomycetes</taxon>
        <taxon>Micrococcales</taxon>
        <taxon>Micrococcaceae</taxon>
        <taxon>Glutamicibacter</taxon>
    </lineage>
</organism>
<dbReference type="Proteomes" id="UP001195422">
    <property type="component" value="Unassembled WGS sequence"/>
</dbReference>
<dbReference type="SUPFAM" id="SSF54637">
    <property type="entry name" value="Thioesterase/thiol ester dehydrase-isomerase"/>
    <property type="match status" value="1"/>
</dbReference>
<proteinExistence type="predicted"/>
<dbReference type="RefSeq" id="WP_229777413.1">
    <property type="nucleotide sequence ID" value="NZ_BMPH01000012.1"/>
</dbReference>
<evidence type="ECO:0000313" key="2">
    <source>
        <dbReference type="Proteomes" id="UP001195422"/>
    </source>
</evidence>
<name>A0ABS4XR82_GLUPR</name>
<accession>A0ABS4XR82</accession>
<keyword evidence="2" id="KW-1185">Reference proteome</keyword>
<protein>
    <submittedName>
        <fullName evidence="1">Acyl-CoA thioester hydrolase</fullName>
        <ecNumber evidence="1">3.1.2.-</ecNumber>
    </submittedName>
</protein>
<sequence length="193" mass="21708">MLLLNYMMRRKTDSKHYCVNVTSVTIVREKIFLEPGEYEMSEAGQARRIEDVIEDCLSGAVAGTASERIIEWVDTDAAGHQHNSVIMRFVEAAESKLFRELELPEYFPIAPRVRQEVDYKAKLFFGQHVTTVLRIDRLGEKSLSFSFKVFGHEHEGRPIVEAASGKFVTACVPLGALSSASWPDNVRRAIMGG</sequence>
<keyword evidence="1" id="KW-0378">Hydrolase</keyword>
<dbReference type="Gene3D" id="3.10.129.10">
    <property type="entry name" value="Hotdog Thioesterase"/>
    <property type="match status" value="1"/>
</dbReference>
<dbReference type="CDD" id="cd00586">
    <property type="entry name" value="4HBT"/>
    <property type="match status" value="1"/>
</dbReference>